<dbReference type="KEGG" id="smo:SELMODRAFT_442125"/>
<sequence length="468" mass="51236">MKNDGGAVTDLKNERQGRTSIKASYTIYVGAVLCLALAVAVVLLSVSLSSCHKSAMRADSRSTVSHSLKILKQPLVILLSADGFRWGYQWKVATPNIDRLKRDGTEAYPGMFPVYPSITFPNHYSIATGLYPAWHGIILNSFRDPTDASRKTFFMKNDTNPKWWLGEPMWETVVNHGLKAATYFWPGSEVAKGKWTCPPAYCHRYNESVPFATRIDTVLSWVDLPEAQRPSLIAVYIEDPDAEAHIVGPDSPEISDAVTRVDAVLGRLLDGLERRKILQDVNVIMVSDHGFVGTCDTKIISLDELSAAANTKLPADWIESVTPVLAIRPPARLAAKKLKSMVAALNAALASGKVANGKFLKVFVREELPPRLHYSGSDRISPIIGMVAEGYKVVVKRPSGPDCGGAHGYDNTLASMRAVFFAAGPRFARGKQVEAFVNVEIYNVVTQILGIKGVANNGTRSLTKKIIR</sequence>
<dbReference type="Proteomes" id="UP000001514">
    <property type="component" value="Unassembled WGS sequence"/>
</dbReference>
<dbReference type="PANTHER" id="PTHR10151">
    <property type="entry name" value="ECTONUCLEOTIDE PYROPHOSPHATASE/PHOSPHODIESTERASE"/>
    <property type="match status" value="1"/>
</dbReference>
<dbReference type="InterPro" id="IPR017850">
    <property type="entry name" value="Alkaline_phosphatase_core_sf"/>
</dbReference>
<dbReference type="eggNOG" id="KOG2645">
    <property type="taxonomic scope" value="Eukaryota"/>
</dbReference>
<dbReference type="STRING" id="88036.D8RQY1"/>
<dbReference type="Gene3D" id="3.40.720.10">
    <property type="entry name" value="Alkaline Phosphatase, subunit A"/>
    <property type="match status" value="1"/>
</dbReference>
<dbReference type="GO" id="GO:0016787">
    <property type="term" value="F:hydrolase activity"/>
    <property type="evidence" value="ECO:0000318"/>
    <property type="project" value="GO_Central"/>
</dbReference>
<dbReference type="CDD" id="cd16018">
    <property type="entry name" value="Enpp"/>
    <property type="match status" value="1"/>
</dbReference>
<gene>
    <name evidence="2" type="ORF">SELMODRAFT_442125</name>
</gene>
<keyword evidence="1" id="KW-0812">Transmembrane</keyword>
<dbReference type="InterPro" id="IPR002591">
    <property type="entry name" value="Phosphodiest/P_Trfase"/>
</dbReference>
<dbReference type="OrthoDB" id="415411at2759"/>
<dbReference type="FunFam" id="3.30.1360.180:FF:000002">
    <property type="entry name" value="Alkaline-phosphatase-like family protein"/>
    <property type="match status" value="1"/>
</dbReference>
<dbReference type="AlphaFoldDB" id="D8RQY1"/>
<proteinExistence type="predicted"/>
<accession>D8RQY1</accession>
<organism evidence="3">
    <name type="scientific">Selaginella moellendorffii</name>
    <name type="common">Spikemoss</name>
    <dbReference type="NCBI Taxonomy" id="88036"/>
    <lineage>
        <taxon>Eukaryota</taxon>
        <taxon>Viridiplantae</taxon>
        <taxon>Streptophyta</taxon>
        <taxon>Embryophyta</taxon>
        <taxon>Tracheophyta</taxon>
        <taxon>Lycopodiopsida</taxon>
        <taxon>Selaginellales</taxon>
        <taxon>Selaginellaceae</taxon>
        <taxon>Selaginella</taxon>
    </lineage>
</organism>
<keyword evidence="1" id="KW-1133">Transmembrane helix</keyword>
<feature type="transmembrane region" description="Helical" evidence="1">
    <location>
        <begin position="25"/>
        <end position="48"/>
    </location>
</feature>
<reference evidence="2 3" key="1">
    <citation type="journal article" date="2011" name="Science">
        <title>The Selaginella genome identifies genetic changes associated with the evolution of vascular plants.</title>
        <authorList>
            <person name="Banks J.A."/>
            <person name="Nishiyama T."/>
            <person name="Hasebe M."/>
            <person name="Bowman J.L."/>
            <person name="Gribskov M."/>
            <person name="dePamphilis C."/>
            <person name="Albert V.A."/>
            <person name="Aono N."/>
            <person name="Aoyama T."/>
            <person name="Ambrose B.A."/>
            <person name="Ashton N.W."/>
            <person name="Axtell M.J."/>
            <person name="Barker E."/>
            <person name="Barker M.S."/>
            <person name="Bennetzen J.L."/>
            <person name="Bonawitz N.D."/>
            <person name="Chapple C."/>
            <person name="Cheng C."/>
            <person name="Correa L.G."/>
            <person name="Dacre M."/>
            <person name="DeBarry J."/>
            <person name="Dreyer I."/>
            <person name="Elias M."/>
            <person name="Engstrom E.M."/>
            <person name="Estelle M."/>
            <person name="Feng L."/>
            <person name="Finet C."/>
            <person name="Floyd S.K."/>
            <person name="Frommer W.B."/>
            <person name="Fujita T."/>
            <person name="Gramzow L."/>
            <person name="Gutensohn M."/>
            <person name="Harholt J."/>
            <person name="Hattori M."/>
            <person name="Heyl A."/>
            <person name="Hirai T."/>
            <person name="Hiwatashi Y."/>
            <person name="Ishikawa M."/>
            <person name="Iwata M."/>
            <person name="Karol K.G."/>
            <person name="Koehler B."/>
            <person name="Kolukisaoglu U."/>
            <person name="Kubo M."/>
            <person name="Kurata T."/>
            <person name="Lalonde S."/>
            <person name="Li K."/>
            <person name="Li Y."/>
            <person name="Litt A."/>
            <person name="Lyons E."/>
            <person name="Manning G."/>
            <person name="Maruyama T."/>
            <person name="Michael T.P."/>
            <person name="Mikami K."/>
            <person name="Miyazaki S."/>
            <person name="Morinaga S."/>
            <person name="Murata T."/>
            <person name="Mueller-Roeber B."/>
            <person name="Nelson D.R."/>
            <person name="Obara M."/>
            <person name="Oguri Y."/>
            <person name="Olmstead R.G."/>
            <person name="Onodera N."/>
            <person name="Petersen B.L."/>
            <person name="Pils B."/>
            <person name="Prigge M."/>
            <person name="Rensing S.A."/>
            <person name="Riano-Pachon D.M."/>
            <person name="Roberts A.W."/>
            <person name="Sato Y."/>
            <person name="Scheller H.V."/>
            <person name="Schulz B."/>
            <person name="Schulz C."/>
            <person name="Shakirov E.V."/>
            <person name="Shibagaki N."/>
            <person name="Shinohara N."/>
            <person name="Shippen D.E."/>
            <person name="Soerensen I."/>
            <person name="Sotooka R."/>
            <person name="Sugimoto N."/>
            <person name="Sugita M."/>
            <person name="Sumikawa N."/>
            <person name="Tanurdzic M."/>
            <person name="Theissen G."/>
            <person name="Ulvskov P."/>
            <person name="Wakazuki S."/>
            <person name="Weng J.K."/>
            <person name="Willats W.W."/>
            <person name="Wipf D."/>
            <person name="Wolf P.G."/>
            <person name="Yang L."/>
            <person name="Zimmer A.D."/>
            <person name="Zhu Q."/>
            <person name="Mitros T."/>
            <person name="Hellsten U."/>
            <person name="Loque D."/>
            <person name="Otillar R."/>
            <person name="Salamov A."/>
            <person name="Schmutz J."/>
            <person name="Shapiro H."/>
            <person name="Lindquist E."/>
            <person name="Lucas S."/>
            <person name="Rokhsar D."/>
            <person name="Grigoriev I.V."/>
        </authorList>
    </citation>
    <scope>NUCLEOTIDE SEQUENCE [LARGE SCALE GENOMIC DNA]</scope>
</reference>
<name>D8RQY1_SELML</name>
<dbReference type="Gramene" id="EFJ25299">
    <property type="protein sequence ID" value="EFJ25299"/>
    <property type="gene ID" value="SELMODRAFT_442125"/>
</dbReference>
<dbReference type="InParanoid" id="D8RQY1"/>
<dbReference type="HOGENOM" id="CLU_017594_1_1_1"/>
<evidence type="ECO:0000313" key="3">
    <source>
        <dbReference type="Proteomes" id="UP000001514"/>
    </source>
</evidence>
<evidence type="ECO:0000313" key="2">
    <source>
        <dbReference type="EMBL" id="EFJ25299.1"/>
    </source>
</evidence>
<dbReference type="EMBL" id="GL377587">
    <property type="protein sequence ID" value="EFJ25299.1"/>
    <property type="molecule type" value="Genomic_DNA"/>
</dbReference>
<keyword evidence="3" id="KW-1185">Reference proteome</keyword>
<evidence type="ECO:0000256" key="1">
    <source>
        <dbReference type="SAM" id="Phobius"/>
    </source>
</evidence>
<keyword evidence="1" id="KW-0472">Membrane</keyword>
<dbReference type="PANTHER" id="PTHR10151:SF127">
    <property type="entry name" value="METALLOENZYME DOMAIN-CONTAINING PROTEIN"/>
    <property type="match status" value="1"/>
</dbReference>
<dbReference type="Gene3D" id="3.30.1360.180">
    <property type="match status" value="1"/>
</dbReference>
<dbReference type="SUPFAM" id="SSF53649">
    <property type="entry name" value="Alkaline phosphatase-like"/>
    <property type="match status" value="1"/>
</dbReference>
<dbReference type="Pfam" id="PF01663">
    <property type="entry name" value="Phosphodiest"/>
    <property type="match status" value="1"/>
</dbReference>
<protein>
    <submittedName>
        <fullName evidence="2">Uncharacterized protein</fullName>
    </submittedName>
</protein>